<feature type="domain" description="FAD-binding PCMH-type" evidence="1">
    <location>
        <begin position="65"/>
        <end position="235"/>
    </location>
</feature>
<accession>A0A8J3JSA4</accession>
<dbReference type="PROSITE" id="PS51387">
    <property type="entry name" value="FAD_PCMH"/>
    <property type="match status" value="1"/>
</dbReference>
<dbReference type="Gene3D" id="3.30.465.10">
    <property type="match status" value="1"/>
</dbReference>
<dbReference type="GO" id="GO:1903457">
    <property type="term" value="P:lactate catabolic process"/>
    <property type="evidence" value="ECO:0007669"/>
    <property type="project" value="TreeGrafter"/>
</dbReference>
<evidence type="ECO:0000313" key="3">
    <source>
        <dbReference type="Proteomes" id="UP000601223"/>
    </source>
</evidence>
<dbReference type="GO" id="GO:0004458">
    <property type="term" value="F:D-lactate dehydrogenase (cytochrome) activity"/>
    <property type="evidence" value="ECO:0007669"/>
    <property type="project" value="TreeGrafter"/>
</dbReference>
<proteinExistence type="predicted"/>
<dbReference type="GO" id="GO:0071949">
    <property type="term" value="F:FAD binding"/>
    <property type="evidence" value="ECO:0007669"/>
    <property type="project" value="InterPro"/>
</dbReference>
<reference evidence="2 3" key="1">
    <citation type="submission" date="2021-01" db="EMBL/GenBank/DDBJ databases">
        <title>Whole genome shotgun sequence of Catellatospora bangladeshensis NBRC 107357.</title>
        <authorList>
            <person name="Komaki H."/>
            <person name="Tamura T."/>
        </authorList>
    </citation>
    <scope>NUCLEOTIDE SEQUENCE [LARGE SCALE GENOMIC DNA]</scope>
    <source>
        <strain evidence="2 3">NBRC 107357</strain>
    </source>
</reference>
<dbReference type="EMBL" id="BONF01000056">
    <property type="protein sequence ID" value="GIF86002.1"/>
    <property type="molecule type" value="Genomic_DNA"/>
</dbReference>
<dbReference type="PANTHER" id="PTHR11748">
    <property type="entry name" value="D-LACTATE DEHYDROGENASE"/>
    <property type="match status" value="1"/>
</dbReference>
<comment type="caution">
    <text evidence="2">The sequence shown here is derived from an EMBL/GenBank/DDBJ whole genome shotgun (WGS) entry which is preliminary data.</text>
</comment>
<gene>
    <name evidence="2" type="ORF">Cba03nite_73510</name>
</gene>
<protein>
    <submittedName>
        <fullName evidence="2">Dehydrogenase</fullName>
    </submittedName>
</protein>
<dbReference type="GO" id="GO:0008720">
    <property type="term" value="F:D-lactate dehydrogenase (NAD+) activity"/>
    <property type="evidence" value="ECO:0007669"/>
    <property type="project" value="TreeGrafter"/>
</dbReference>
<dbReference type="Pfam" id="PF01565">
    <property type="entry name" value="FAD_binding_4"/>
    <property type="match status" value="1"/>
</dbReference>
<dbReference type="InterPro" id="IPR006094">
    <property type="entry name" value="Oxid_FAD_bind_N"/>
</dbReference>
<dbReference type="InterPro" id="IPR016166">
    <property type="entry name" value="FAD-bd_PCMH"/>
</dbReference>
<dbReference type="AlphaFoldDB" id="A0A8J3JSA4"/>
<dbReference type="InterPro" id="IPR016169">
    <property type="entry name" value="FAD-bd_PCMH_sub2"/>
</dbReference>
<dbReference type="InterPro" id="IPR036318">
    <property type="entry name" value="FAD-bd_PCMH-like_sf"/>
</dbReference>
<dbReference type="RefSeq" id="WP_203756671.1">
    <property type="nucleotide sequence ID" value="NZ_BONF01000056.1"/>
</dbReference>
<dbReference type="Proteomes" id="UP000601223">
    <property type="component" value="Unassembled WGS sequence"/>
</dbReference>
<organism evidence="2 3">
    <name type="scientific">Catellatospora bangladeshensis</name>
    <dbReference type="NCBI Taxonomy" id="310355"/>
    <lineage>
        <taxon>Bacteria</taxon>
        <taxon>Bacillati</taxon>
        <taxon>Actinomycetota</taxon>
        <taxon>Actinomycetes</taxon>
        <taxon>Micromonosporales</taxon>
        <taxon>Micromonosporaceae</taxon>
        <taxon>Catellatospora</taxon>
    </lineage>
</organism>
<evidence type="ECO:0000313" key="2">
    <source>
        <dbReference type="EMBL" id="GIF86002.1"/>
    </source>
</evidence>
<sequence>MPAPELAAIAATASRRAPGPAALAAFLGDLTAALHPDRVSTLEAARLAASRDGAYLSPLLSAVLPERFADVVVRPADTAELLTAVRLAHAHRVPVVPRGRGTGNYAQAVPLAGGLVIDLTGADRVLEVGNGWIHAEAGATFVALEAAARRHGQEIAMLPTTVGSTIGGFLGGGAGGLGSIEHGWLWDGFVLALDVVTCPPGDAPLRVHGRGCLPYLHAYGVTGIIATATVRLAPARQRTAVLASFPAAEWAGATSAGQGLLRLDPPPRLVSVDDATLIETYPADPALPSGRISLRAVVDADAVPTVTKAITAHGGQVESVSAEAVGYVSTLAFNHVTLRARKARPDLCHLQVGGEPLVSDPDAVRACLPGAMLHLDGLRTHLDAADPRRGRGFGGLLLSEFRDAATLYDGIDRLRDLGVHVIDPHTWELGGPALPGIRDAAAANDPLGLLNPGKLPAA</sequence>
<evidence type="ECO:0000259" key="1">
    <source>
        <dbReference type="PROSITE" id="PS51387"/>
    </source>
</evidence>
<keyword evidence="3" id="KW-1185">Reference proteome</keyword>
<dbReference type="SUPFAM" id="SSF56176">
    <property type="entry name" value="FAD-binding/transporter-associated domain-like"/>
    <property type="match status" value="1"/>
</dbReference>
<dbReference type="PANTHER" id="PTHR11748:SF119">
    <property type="entry name" value="D-2-HYDROXYGLUTARATE DEHYDROGENASE"/>
    <property type="match status" value="1"/>
</dbReference>
<name>A0A8J3JSA4_9ACTN</name>